<gene>
    <name evidence="2" type="ORF">BXYJ_LOCUS10060</name>
</gene>
<keyword evidence="1" id="KW-0732">Signal</keyword>
<dbReference type="EMBL" id="CAJFCV020000004">
    <property type="protein sequence ID" value="CAG9118040.1"/>
    <property type="molecule type" value="Genomic_DNA"/>
</dbReference>
<comment type="caution">
    <text evidence="2">The sequence shown here is derived from an EMBL/GenBank/DDBJ whole genome shotgun (WGS) entry which is preliminary data.</text>
</comment>
<evidence type="ECO:0000256" key="1">
    <source>
        <dbReference type="SAM" id="SignalP"/>
    </source>
</evidence>
<dbReference type="EMBL" id="CAJFDI010000004">
    <property type="protein sequence ID" value="CAD5227659.1"/>
    <property type="molecule type" value="Genomic_DNA"/>
</dbReference>
<organism evidence="2 3">
    <name type="scientific">Bursaphelenchus xylophilus</name>
    <name type="common">Pinewood nematode worm</name>
    <name type="synonym">Aphelenchoides xylophilus</name>
    <dbReference type="NCBI Taxonomy" id="6326"/>
    <lineage>
        <taxon>Eukaryota</taxon>
        <taxon>Metazoa</taxon>
        <taxon>Ecdysozoa</taxon>
        <taxon>Nematoda</taxon>
        <taxon>Chromadorea</taxon>
        <taxon>Rhabditida</taxon>
        <taxon>Tylenchina</taxon>
        <taxon>Tylenchomorpha</taxon>
        <taxon>Aphelenchoidea</taxon>
        <taxon>Aphelenchoididae</taxon>
        <taxon>Bursaphelenchus</taxon>
    </lineage>
</organism>
<dbReference type="AlphaFoldDB" id="A0A7I8WW66"/>
<reference evidence="2" key="1">
    <citation type="submission" date="2020-09" db="EMBL/GenBank/DDBJ databases">
        <authorList>
            <person name="Kikuchi T."/>
        </authorList>
    </citation>
    <scope>NUCLEOTIDE SEQUENCE</scope>
    <source>
        <strain evidence="2">Ka4C1</strain>
    </source>
</reference>
<keyword evidence="3" id="KW-1185">Reference proteome</keyword>
<dbReference type="Proteomes" id="UP000659654">
    <property type="component" value="Unassembled WGS sequence"/>
</dbReference>
<proteinExistence type="predicted"/>
<sequence>MRVVVVFLLSVVIVNGQFDESLAKTKLLQLSAGAYTTTPEKCAAVAFGDANEFGYFSACEGAAGPRAFQSSLHSTQYETWHRMRGAAGPEPFKNFKRNHKA</sequence>
<accession>A0A7I8WW66</accession>
<feature type="signal peptide" evidence="1">
    <location>
        <begin position="1"/>
        <end position="16"/>
    </location>
</feature>
<evidence type="ECO:0000313" key="3">
    <source>
        <dbReference type="Proteomes" id="UP000659654"/>
    </source>
</evidence>
<evidence type="ECO:0000313" key="2">
    <source>
        <dbReference type="EMBL" id="CAD5227659.1"/>
    </source>
</evidence>
<feature type="chain" id="PRO_5036400069" evidence="1">
    <location>
        <begin position="17"/>
        <end position="101"/>
    </location>
</feature>
<name>A0A7I8WW66_BURXY</name>
<dbReference type="Proteomes" id="UP000582659">
    <property type="component" value="Unassembled WGS sequence"/>
</dbReference>
<protein>
    <submittedName>
        <fullName evidence="2">(pine wood nematode) hypothetical protein</fullName>
    </submittedName>
</protein>